<dbReference type="PANTHER" id="PTHR30005:SF0">
    <property type="entry name" value="RETROGRADE REGULATION PROTEIN 2"/>
    <property type="match status" value="1"/>
</dbReference>
<feature type="compositionally biased region" description="Low complexity" evidence="1">
    <location>
        <begin position="11"/>
        <end position="28"/>
    </location>
</feature>
<reference evidence="3 4" key="2">
    <citation type="submission" date="2008-10" db="EMBL/GenBank/DDBJ databases">
        <authorList>
            <person name="Fulton L."/>
            <person name="Clifton S."/>
            <person name="Fulton B."/>
            <person name="Xu J."/>
            <person name="Minx P."/>
            <person name="Pepin K.H."/>
            <person name="Johnson M."/>
            <person name="Bhonagiri V."/>
            <person name="Nash W.E."/>
            <person name="Mardis E.R."/>
            <person name="Wilson R.K."/>
        </authorList>
    </citation>
    <scope>NUCLEOTIDE SEQUENCE [LARGE SCALE GENOMIC DNA]</scope>
    <source>
        <strain evidence="3 4">ATCC 29098</strain>
    </source>
</reference>
<organism evidence="3 4">
    <name type="scientific">Desulfovibrio piger ATCC 29098</name>
    <dbReference type="NCBI Taxonomy" id="411464"/>
    <lineage>
        <taxon>Bacteria</taxon>
        <taxon>Pseudomonadati</taxon>
        <taxon>Thermodesulfobacteriota</taxon>
        <taxon>Desulfovibrionia</taxon>
        <taxon>Desulfovibrionales</taxon>
        <taxon>Desulfovibrionaceae</taxon>
        <taxon>Desulfovibrio</taxon>
    </lineage>
</organism>
<evidence type="ECO:0000313" key="4">
    <source>
        <dbReference type="Proteomes" id="UP000003676"/>
    </source>
</evidence>
<feature type="compositionally biased region" description="Low complexity" evidence="1">
    <location>
        <begin position="117"/>
        <end position="136"/>
    </location>
</feature>
<dbReference type="CDD" id="cd00077">
    <property type="entry name" value="HDc"/>
    <property type="match status" value="1"/>
</dbReference>
<feature type="compositionally biased region" description="Low complexity" evidence="1">
    <location>
        <begin position="57"/>
        <end position="71"/>
    </location>
</feature>
<proteinExistence type="predicted"/>
<dbReference type="InterPro" id="IPR003607">
    <property type="entry name" value="HD/PDEase_dom"/>
</dbReference>
<dbReference type="InterPro" id="IPR048950">
    <property type="entry name" value="Ppx_GppA_C"/>
</dbReference>
<dbReference type="eggNOG" id="COG2206">
    <property type="taxonomic scope" value="Bacteria"/>
</dbReference>
<dbReference type="Pfam" id="PF21447">
    <property type="entry name" value="Ppx-GppA_III"/>
    <property type="match status" value="1"/>
</dbReference>
<dbReference type="STRING" id="901.DESPIGER_1629"/>
<sequence length="368" mass="39765">MATKKRPAGKTGSSTSRSRQSRQGQSSTPTAAPRNDSAELLQASLPGTGTDAPQPAPEAAEAPAVTLPVVEGSAPEQPQESAATAPEVQASRPADTMKEETLPADGPEQAPAEAPVTAQEAPAPEAGAEQEAAAPQKKAKKKDKEEKKAKTGKKRVKVAGPETADAAHDWTPLPCEALLEHLLPGSPELEATRRHGQHVAHLAEQLFDQLQPLHGLDSRWLYRLRIACCLHDIGFASGRKGHHKKGMRIVEQDTSLALLPEDRSLVAQLVRYHRKAWPAMRHRRFAALGKKDREALNKAAALIRMADALDYRHMEAVRDVAIDLQPGKVVLTLSGAQDCAPEQDRLLVKGDLFMHIFGVELECICPIL</sequence>
<dbReference type="InterPro" id="IPR050273">
    <property type="entry name" value="GppA/Ppx_hydrolase"/>
</dbReference>
<dbReference type="OrthoDB" id="9793035at2"/>
<dbReference type="HOGENOM" id="CLU_751698_0_0_7"/>
<dbReference type="SUPFAM" id="SSF109604">
    <property type="entry name" value="HD-domain/PDEase-like"/>
    <property type="match status" value="1"/>
</dbReference>
<dbReference type="RefSeq" id="WP_006008760.1">
    <property type="nucleotide sequence ID" value="NZ_DS996360.1"/>
</dbReference>
<feature type="domain" description="Ppx/GppA phosphatase C-terminal" evidence="2">
    <location>
        <begin position="193"/>
        <end position="338"/>
    </location>
</feature>
<dbReference type="Gene3D" id="1.10.3210.10">
    <property type="entry name" value="Hypothetical protein af1432"/>
    <property type="match status" value="1"/>
</dbReference>
<dbReference type="Proteomes" id="UP000003676">
    <property type="component" value="Unassembled WGS sequence"/>
</dbReference>
<dbReference type="PANTHER" id="PTHR30005">
    <property type="entry name" value="EXOPOLYPHOSPHATASE"/>
    <property type="match status" value="1"/>
</dbReference>
<dbReference type="GO" id="GO:0016462">
    <property type="term" value="F:pyrophosphatase activity"/>
    <property type="evidence" value="ECO:0007669"/>
    <property type="project" value="TreeGrafter"/>
</dbReference>
<protein>
    <recommendedName>
        <fullName evidence="2">Ppx/GppA phosphatase C-terminal domain-containing protein</fullName>
    </recommendedName>
</protein>
<dbReference type="AlphaFoldDB" id="B6WXI8"/>
<evidence type="ECO:0000259" key="2">
    <source>
        <dbReference type="Pfam" id="PF21447"/>
    </source>
</evidence>
<gene>
    <name evidence="3" type="ORF">DESPIG_02815</name>
</gene>
<name>B6WXI8_9BACT</name>
<comment type="caution">
    <text evidence="3">The sequence shown here is derived from an EMBL/GenBank/DDBJ whole genome shotgun (WGS) entry which is preliminary data.</text>
</comment>
<evidence type="ECO:0000256" key="1">
    <source>
        <dbReference type="SAM" id="MobiDB-lite"/>
    </source>
</evidence>
<feature type="region of interest" description="Disordered" evidence="1">
    <location>
        <begin position="1"/>
        <end position="164"/>
    </location>
</feature>
<dbReference type="EMBL" id="ABXU01000082">
    <property type="protein sequence ID" value="EEB32297.1"/>
    <property type="molecule type" value="Genomic_DNA"/>
</dbReference>
<reference evidence="3 4" key="1">
    <citation type="submission" date="2008-10" db="EMBL/GenBank/DDBJ databases">
        <title>Draft genome sequence of Desulvovibrio piger (ATCC 29098).</title>
        <authorList>
            <person name="Sudarsanam P."/>
            <person name="Ley R."/>
            <person name="Guruge J."/>
            <person name="Turnbaugh P.J."/>
            <person name="Mahowald M."/>
            <person name="Liep D."/>
            <person name="Gordon J."/>
        </authorList>
    </citation>
    <scope>NUCLEOTIDE SEQUENCE [LARGE SCALE GENOMIC DNA]</scope>
    <source>
        <strain evidence="3 4">ATCC 29098</strain>
    </source>
</reference>
<evidence type="ECO:0000313" key="3">
    <source>
        <dbReference type="EMBL" id="EEB32297.1"/>
    </source>
</evidence>
<accession>B6WXI8</accession>